<dbReference type="AlphaFoldDB" id="A0A328C0R7"/>
<proteinExistence type="predicted"/>
<organism evidence="2 3">
    <name type="scientific">Lujinxingia litoralis</name>
    <dbReference type="NCBI Taxonomy" id="2211119"/>
    <lineage>
        <taxon>Bacteria</taxon>
        <taxon>Deltaproteobacteria</taxon>
        <taxon>Bradymonadales</taxon>
        <taxon>Lujinxingiaceae</taxon>
        <taxon>Lujinxingia</taxon>
    </lineage>
</organism>
<gene>
    <name evidence="2" type="ORF">DL240_19220</name>
</gene>
<comment type="caution">
    <text evidence="2">The sequence shown here is derived from an EMBL/GenBank/DDBJ whole genome shotgun (WGS) entry which is preliminary data.</text>
</comment>
<feature type="domain" description="HTH cro/C1-type" evidence="1">
    <location>
        <begin position="46"/>
        <end position="73"/>
    </location>
</feature>
<dbReference type="Pfam" id="PF09722">
    <property type="entry name" value="Xre_MbcA_ParS_C"/>
    <property type="match status" value="1"/>
</dbReference>
<dbReference type="EMBL" id="QHKO01000018">
    <property type="protein sequence ID" value="RAL19983.1"/>
    <property type="molecule type" value="Genomic_DNA"/>
</dbReference>
<dbReference type="NCBIfam" id="TIGR02293">
    <property type="entry name" value="TAS_TIGR02293"/>
    <property type="match status" value="1"/>
</dbReference>
<evidence type="ECO:0000259" key="1">
    <source>
        <dbReference type="PROSITE" id="PS50943"/>
    </source>
</evidence>
<keyword evidence="3" id="KW-1185">Reference proteome</keyword>
<dbReference type="Proteomes" id="UP000249169">
    <property type="component" value="Unassembled WGS sequence"/>
</dbReference>
<evidence type="ECO:0000313" key="3">
    <source>
        <dbReference type="Proteomes" id="UP000249169"/>
    </source>
</evidence>
<accession>A0A328C0R7</accession>
<dbReference type="GO" id="GO:0003677">
    <property type="term" value="F:DNA binding"/>
    <property type="evidence" value="ECO:0007669"/>
    <property type="project" value="InterPro"/>
</dbReference>
<sequence>MCQLLHPSRPPEPSMSSAPLVEDILNLEPDETMEAHILQGFHYRTIEALQNYLNLSQVEMANALGVSRQTLIRNLKAKKHHLSAQLSDQLYRVARITRRAVEVFDQRDAAARWLKHPNPALGSRPPLHLLKTDAGAEKVAELLGRIEFGVYS</sequence>
<dbReference type="Pfam" id="PF20432">
    <property type="entry name" value="Xre-like-HTH"/>
    <property type="match status" value="1"/>
</dbReference>
<dbReference type="InterPro" id="IPR046847">
    <property type="entry name" value="Xre-like_HTH"/>
</dbReference>
<dbReference type="InterPro" id="IPR010982">
    <property type="entry name" value="Lambda_DNA-bd_dom_sf"/>
</dbReference>
<dbReference type="InterPro" id="IPR001387">
    <property type="entry name" value="Cro/C1-type_HTH"/>
</dbReference>
<evidence type="ECO:0000313" key="2">
    <source>
        <dbReference type="EMBL" id="RAL19983.1"/>
    </source>
</evidence>
<dbReference type="InterPro" id="IPR024467">
    <property type="entry name" value="Xre/MbcA/ParS-like_toxin-bd"/>
</dbReference>
<dbReference type="Gene3D" id="1.10.260.40">
    <property type="entry name" value="lambda repressor-like DNA-binding domains"/>
    <property type="match status" value="1"/>
</dbReference>
<protein>
    <submittedName>
        <fullName evidence="2">Toxin-antitoxin system, antitoxin component</fullName>
    </submittedName>
</protein>
<dbReference type="InterPro" id="IPR011979">
    <property type="entry name" value="Antitox_Xre"/>
</dbReference>
<reference evidence="2 3" key="1">
    <citation type="submission" date="2018-05" db="EMBL/GenBank/DDBJ databases">
        <title>Lujinxingia marina gen. nov. sp. nov., a new facultative anaerobic member of the class Deltaproteobacteria, and proposal of Lujinxingaceae fam. nov.</title>
        <authorList>
            <person name="Li C.-M."/>
        </authorList>
    </citation>
    <scope>NUCLEOTIDE SEQUENCE [LARGE SCALE GENOMIC DNA]</scope>
    <source>
        <strain evidence="2 3">B210</strain>
    </source>
</reference>
<dbReference type="PROSITE" id="PS50943">
    <property type="entry name" value="HTH_CROC1"/>
    <property type="match status" value="1"/>
</dbReference>
<name>A0A328C0R7_9DELT</name>
<dbReference type="SUPFAM" id="SSF47413">
    <property type="entry name" value="lambda repressor-like DNA-binding domains"/>
    <property type="match status" value="1"/>
</dbReference>